<name>A0AAD6YYN5_9AGAR</name>
<dbReference type="AlphaFoldDB" id="A0AAD6YYN5"/>
<organism evidence="1 2">
    <name type="scientific">Mycena albidolilacea</name>
    <dbReference type="NCBI Taxonomy" id="1033008"/>
    <lineage>
        <taxon>Eukaryota</taxon>
        <taxon>Fungi</taxon>
        <taxon>Dikarya</taxon>
        <taxon>Basidiomycota</taxon>
        <taxon>Agaricomycotina</taxon>
        <taxon>Agaricomycetes</taxon>
        <taxon>Agaricomycetidae</taxon>
        <taxon>Agaricales</taxon>
        <taxon>Marasmiineae</taxon>
        <taxon>Mycenaceae</taxon>
        <taxon>Mycena</taxon>
    </lineage>
</organism>
<evidence type="ECO:0000313" key="1">
    <source>
        <dbReference type="EMBL" id="KAJ7301608.1"/>
    </source>
</evidence>
<feature type="non-terminal residue" evidence="1">
    <location>
        <position position="1"/>
    </location>
</feature>
<comment type="caution">
    <text evidence="1">The sequence shown here is derived from an EMBL/GenBank/DDBJ whole genome shotgun (WGS) entry which is preliminary data.</text>
</comment>
<dbReference type="GO" id="GO:0016787">
    <property type="term" value="F:hydrolase activity"/>
    <property type="evidence" value="ECO:0007669"/>
    <property type="project" value="UniProtKB-KW"/>
</dbReference>
<evidence type="ECO:0000313" key="2">
    <source>
        <dbReference type="Proteomes" id="UP001218218"/>
    </source>
</evidence>
<keyword evidence="1" id="KW-0378">Hydrolase</keyword>
<dbReference type="Gene3D" id="3.20.20.80">
    <property type="entry name" value="Glycosidases"/>
    <property type="match status" value="1"/>
</dbReference>
<accession>A0AAD6YYN5</accession>
<gene>
    <name evidence="1" type="ORF">DFH08DRAFT_724108</name>
</gene>
<dbReference type="SUPFAM" id="SSF51445">
    <property type="entry name" value="(Trans)glycosidases"/>
    <property type="match status" value="1"/>
</dbReference>
<sequence length="125" mass="13772">WGFNEVTSAKGVYFHLWNGKTATVNTGANGLGALDTVIAAAKAHGIRLIIALYVFVSFLWTQYDYGGMDVYAAKLLGSGQPHDVFYMNPTILAAIKSYVQTVVIQYANEPTILVRLFYFFGLVKP</sequence>
<dbReference type="Proteomes" id="UP001218218">
    <property type="component" value="Unassembled WGS sequence"/>
</dbReference>
<protein>
    <submittedName>
        <fullName evidence="1">Family 5 glycoside hydrolase</fullName>
    </submittedName>
</protein>
<keyword evidence="2" id="KW-1185">Reference proteome</keyword>
<dbReference type="EMBL" id="JARIHO010000131">
    <property type="protein sequence ID" value="KAJ7301608.1"/>
    <property type="molecule type" value="Genomic_DNA"/>
</dbReference>
<proteinExistence type="predicted"/>
<reference evidence="1" key="1">
    <citation type="submission" date="2023-03" db="EMBL/GenBank/DDBJ databases">
        <title>Massive genome expansion in bonnet fungi (Mycena s.s.) driven by repeated elements and novel gene families across ecological guilds.</title>
        <authorList>
            <consortium name="Lawrence Berkeley National Laboratory"/>
            <person name="Harder C.B."/>
            <person name="Miyauchi S."/>
            <person name="Viragh M."/>
            <person name="Kuo A."/>
            <person name="Thoen E."/>
            <person name="Andreopoulos B."/>
            <person name="Lu D."/>
            <person name="Skrede I."/>
            <person name="Drula E."/>
            <person name="Henrissat B."/>
            <person name="Morin E."/>
            <person name="Kohler A."/>
            <person name="Barry K."/>
            <person name="LaButti K."/>
            <person name="Morin E."/>
            <person name="Salamov A."/>
            <person name="Lipzen A."/>
            <person name="Mereny Z."/>
            <person name="Hegedus B."/>
            <person name="Baldrian P."/>
            <person name="Stursova M."/>
            <person name="Weitz H."/>
            <person name="Taylor A."/>
            <person name="Grigoriev I.V."/>
            <person name="Nagy L.G."/>
            <person name="Martin F."/>
            <person name="Kauserud H."/>
        </authorList>
    </citation>
    <scope>NUCLEOTIDE SEQUENCE</scope>
    <source>
        <strain evidence="1">CBHHK002</strain>
    </source>
</reference>
<dbReference type="InterPro" id="IPR017853">
    <property type="entry name" value="GH"/>
</dbReference>